<organism evidence="2">
    <name type="scientific">Tetraodon nigroviridis</name>
    <name type="common">Spotted green pufferfish</name>
    <name type="synonym">Chelonodon nigroviridis</name>
    <dbReference type="NCBI Taxonomy" id="99883"/>
    <lineage>
        <taxon>Eukaryota</taxon>
        <taxon>Metazoa</taxon>
        <taxon>Chordata</taxon>
        <taxon>Craniata</taxon>
        <taxon>Vertebrata</taxon>
        <taxon>Euteleostomi</taxon>
        <taxon>Actinopterygii</taxon>
        <taxon>Neopterygii</taxon>
        <taxon>Teleostei</taxon>
        <taxon>Neoteleostei</taxon>
        <taxon>Acanthomorphata</taxon>
        <taxon>Eupercaria</taxon>
        <taxon>Tetraodontiformes</taxon>
        <taxon>Tetradontoidea</taxon>
        <taxon>Tetraodontidae</taxon>
        <taxon>Tetraodon</taxon>
    </lineage>
</organism>
<name>Q4SM14_TETNG</name>
<dbReference type="AlphaFoldDB" id="Q4SM14"/>
<reference evidence="2" key="2">
    <citation type="submission" date="2004-02" db="EMBL/GenBank/DDBJ databases">
        <authorList>
            <consortium name="Genoscope"/>
            <consortium name="Whitehead Institute Centre for Genome Research"/>
        </authorList>
    </citation>
    <scope>NUCLEOTIDE SEQUENCE</scope>
</reference>
<evidence type="ECO:0000256" key="1">
    <source>
        <dbReference type="SAM" id="MobiDB-lite"/>
    </source>
</evidence>
<accession>Q4SM14</accession>
<feature type="compositionally biased region" description="Basic and acidic residues" evidence="1">
    <location>
        <begin position="31"/>
        <end position="41"/>
    </location>
</feature>
<dbReference type="EMBL" id="CAAE01014555">
    <property type="protein sequence ID" value="CAF98318.1"/>
    <property type="molecule type" value="Genomic_DNA"/>
</dbReference>
<proteinExistence type="predicted"/>
<evidence type="ECO:0000313" key="2">
    <source>
        <dbReference type="EMBL" id="CAF98318.1"/>
    </source>
</evidence>
<dbReference type="KEGG" id="tng:GSTEN00015977G001"/>
<feature type="region of interest" description="Disordered" evidence="1">
    <location>
        <begin position="1"/>
        <end position="41"/>
    </location>
</feature>
<protein>
    <submittedName>
        <fullName evidence="2">Chromosome 13 SCAF14555, whole genome shotgun sequence</fullName>
    </submittedName>
</protein>
<sequence>MESLQQATDGDGQRRNARRYPESNVTPGRFIQDKRGQETSW</sequence>
<reference evidence="2" key="1">
    <citation type="journal article" date="2004" name="Nature">
        <title>Genome duplication in the teleost fish Tetraodon nigroviridis reveals the early vertebrate proto-karyotype.</title>
        <authorList>
            <person name="Jaillon O."/>
            <person name="Aury J.-M."/>
            <person name="Brunet F."/>
            <person name="Petit J.-L."/>
            <person name="Stange-Thomann N."/>
            <person name="Mauceli E."/>
            <person name="Bouneau L."/>
            <person name="Fischer C."/>
            <person name="Ozouf-Costaz C."/>
            <person name="Bernot A."/>
            <person name="Nicaud S."/>
            <person name="Jaffe D."/>
            <person name="Fisher S."/>
            <person name="Lutfalla G."/>
            <person name="Dossat C."/>
            <person name="Segurens B."/>
            <person name="Dasilva C."/>
            <person name="Salanoubat M."/>
            <person name="Levy M."/>
            <person name="Boudet N."/>
            <person name="Castellano S."/>
            <person name="Anthouard V."/>
            <person name="Jubin C."/>
            <person name="Castelli V."/>
            <person name="Katinka M."/>
            <person name="Vacherie B."/>
            <person name="Biemont C."/>
            <person name="Skalli Z."/>
            <person name="Cattolico L."/>
            <person name="Poulain J."/>
            <person name="De Berardinis V."/>
            <person name="Cruaud C."/>
            <person name="Duprat S."/>
            <person name="Brottier P."/>
            <person name="Coutanceau J.-P."/>
            <person name="Gouzy J."/>
            <person name="Parra G."/>
            <person name="Lardier G."/>
            <person name="Chapple C."/>
            <person name="McKernan K.J."/>
            <person name="McEwan P."/>
            <person name="Bosak S."/>
            <person name="Kellis M."/>
            <person name="Volff J.-N."/>
            <person name="Guigo R."/>
            <person name="Zody M.C."/>
            <person name="Mesirov J."/>
            <person name="Lindblad-Toh K."/>
            <person name="Birren B."/>
            <person name="Nusbaum C."/>
            <person name="Kahn D."/>
            <person name="Robinson-Rechavi M."/>
            <person name="Laudet V."/>
            <person name="Schachter V."/>
            <person name="Quetier F."/>
            <person name="Saurin W."/>
            <person name="Scarpelli C."/>
            <person name="Wincker P."/>
            <person name="Lander E.S."/>
            <person name="Weissenbach J."/>
            <person name="Roest Crollius H."/>
        </authorList>
    </citation>
    <scope>NUCLEOTIDE SEQUENCE [LARGE SCALE GENOMIC DNA]</scope>
</reference>
<gene>
    <name evidence="2" type="ORF">GSTENG00015977001</name>
</gene>